<accession>A0ABP0VBN6</accession>
<feature type="region of interest" description="Disordered" evidence="4">
    <location>
        <begin position="181"/>
        <end position="203"/>
    </location>
</feature>
<evidence type="ECO:0000256" key="4">
    <source>
        <dbReference type="SAM" id="MobiDB-lite"/>
    </source>
</evidence>
<feature type="compositionally biased region" description="Low complexity" evidence="4">
    <location>
        <begin position="157"/>
        <end position="166"/>
    </location>
</feature>
<keyword evidence="2" id="KW-0378">Hydrolase</keyword>
<dbReference type="InterPro" id="IPR038718">
    <property type="entry name" value="SNF2-like_sf"/>
</dbReference>
<feature type="compositionally biased region" description="Basic and acidic residues" evidence="4">
    <location>
        <begin position="97"/>
        <end position="110"/>
    </location>
</feature>
<evidence type="ECO:0000313" key="6">
    <source>
        <dbReference type="EMBL" id="CAK9251537.1"/>
    </source>
</evidence>
<evidence type="ECO:0000256" key="3">
    <source>
        <dbReference type="ARBA" id="ARBA00022840"/>
    </source>
</evidence>
<dbReference type="Proteomes" id="UP001497444">
    <property type="component" value="Unassembled WGS sequence"/>
</dbReference>
<evidence type="ECO:0000256" key="1">
    <source>
        <dbReference type="ARBA" id="ARBA00022741"/>
    </source>
</evidence>
<evidence type="ECO:0000256" key="2">
    <source>
        <dbReference type="ARBA" id="ARBA00022801"/>
    </source>
</evidence>
<feature type="compositionally biased region" description="Polar residues" evidence="4">
    <location>
        <begin position="81"/>
        <end position="93"/>
    </location>
</feature>
<dbReference type="InterPro" id="IPR000330">
    <property type="entry name" value="SNF2_N"/>
</dbReference>
<sequence>MSASSPTQHTDTLYDSSSTVDEKMTARSKHFGSSTSSSRKKHSLSISPRSKLQRTASEKSKPILLDDGSDGEESDDDYEPTESSAGHSESAENISFVDEKSSDSSDRSDNIKATWISKKGRKISHSPSTDTVQFTAKSNHRKTIQFNGSDDEGFNGSKSKSMSASKAKAKIKISRNNSKKVFPDEVDGASRNGGFDSENTHDSEVERDITRALKYAAKSNKKATSTLHMISWFRVILDEAHLIKDRSTSTAKAIFNIVSLHKWCLTDYLSTVTEVEDVNADGNVIDDDYGMAKKQKKSSNDGKSRKATAKANCPDCGKVLTVDLSSSVDTDGNLEINTHNSSSNSASLWDPSKNRIKSILNRVDLNYFQSSTKLEALMMFVNMLDIIEYRVLRGGIGCVKLVGSMNIDQRDTAIDRTHRIGQHKPIFATRFIIANTIEERILQLQEKKKLVFDGTIGGDSSSIARLTVDDMRFLFQ</sequence>
<feature type="compositionally biased region" description="Acidic residues" evidence="4">
    <location>
        <begin position="67"/>
        <end position="80"/>
    </location>
</feature>
<dbReference type="SUPFAM" id="SSF52540">
    <property type="entry name" value="P-loop containing nucleoside triphosphate hydrolases"/>
    <property type="match status" value="1"/>
</dbReference>
<proteinExistence type="predicted"/>
<keyword evidence="7" id="KW-1185">Reference proteome</keyword>
<keyword evidence="1" id="KW-0547">Nucleotide-binding</keyword>
<name>A0ABP0VBN6_9BRYO</name>
<evidence type="ECO:0000313" key="7">
    <source>
        <dbReference type="Proteomes" id="UP001497444"/>
    </source>
</evidence>
<dbReference type="InterPro" id="IPR027417">
    <property type="entry name" value="P-loop_NTPase"/>
</dbReference>
<protein>
    <recommendedName>
        <fullName evidence="5">SNF2 N-terminal domain-containing protein</fullName>
    </recommendedName>
</protein>
<feature type="domain" description="SNF2 N-terminal" evidence="5">
    <location>
        <begin position="221"/>
        <end position="266"/>
    </location>
</feature>
<dbReference type="PANTHER" id="PTHR45626">
    <property type="entry name" value="TRANSCRIPTION TERMINATION FACTOR 2-RELATED"/>
    <property type="match status" value="1"/>
</dbReference>
<gene>
    <name evidence="6" type="ORF">CSSPJE1EN1_LOCUS26915</name>
</gene>
<comment type="caution">
    <text evidence="6">The sequence shown here is derived from an EMBL/GenBank/DDBJ whole genome shotgun (WGS) entry which is preliminary data.</text>
</comment>
<dbReference type="Gene3D" id="3.40.50.300">
    <property type="entry name" value="P-loop containing nucleotide triphosphate hydrolases"/>
    <property type="match status" value="1"/>
</dbReference>
<dbReference type="PANTHER" id="PTHR45626:SF12">
    <property type="entry name" value="DNA REPAIR PROTEIN RAD16"/>
    <property type="match status" value="1"/>
</dbReference>
<feature type="compositionally biased region" description="Polar residues" evidence="4">
    <location>
        <begin position="1"/>
        <end position="19"/>
    </location>
</feature>
<dbReference type="EMBL" id="CAXAQS010000412">
    <property type="protein sequence ID" value="CAK9251537.1"/>
    <property type="molecule type" value="Genomic_DNA"/>
</dbReference>
<keyword evidence="3" id="KW-0067">ATP-binding</keyword>
<reference evidence="6" key="1">
    <citation type="submission" date="2024-02" db="EMBL/GenBank/DDBJ databases">
        <authorList>
            <consortium name="ELIXIR-Norway"/>
            <consortium name="Elixir Norway"/>
        </authorList>
    </citation>
    <scope>NUCLEOTIDE SEQUENCE</scope>
</reference>
<evidence type="ECO:0000259" key="5">
    <source>
        <dbReference type="Pfam" id="PF00176"/>
    </source>
</evidence>
<feature type="region of interest" description="Disordered" evidence="4">
    <location>
        <begin position="1"/>
        <end position="166"/>
    </location>
</feature>
<dbReference type="InterPro" id="IPR050628">
    <property type="entry name" value="SNF2_RAD54_helicase_TF"/>
</dbReference>
<organism evidence="6 7">
    <name type="scientific">Sphagnum jensenii</name>
    <dbReference type="NCBI Taxonomy" id="128206"/>
    <lineage>
        <taxon>Eukaryota</taxon>
        <taxon>Viridiplantae</taxon>
        <taxon>Streptophyta</taxon>
        <taxon>Embryophyta</taxon>
        <taxon>Bryophyta</taxon>
        <taxon>Sphagnophytina</taxon>
        <taxon>Sphagnopsida</taxon>
        <taxon>Sphagnales</taxon>
        <taxon>Sphagnaceae</taxon>
        <taxon>Sphagnum</taxon>
    </lineage>
</organism>
<dbReference type="Gene3D" id="3.40.50.10810">
    <property type="entry name" value="Tandem AAA-ATPase domain"/>
    <property type="match status" value="1"/>
</dbReference>
<dbReference type="Pfam" id="PF00176">
    <property type="entry name" value="SNF2-rel_dom"/>
    <property type="match status" value="1"/>
</dbReference>
<feature type="compositionally biased region" description="Polar residues" evidence="4">
    <location>
        <begin position="125"/>
        <end position="137"/>
    </location>
</feature>